<dbReference type="Proteomes" id="UP000887540">
    <property type="component" value="Unplaced"/>
</dbReference>
<dbReference type="AlphaFoldDB" id="A0A914D7Y2"/>
<evidence type="ECO:0000313" key="2">
    <source>
        <dbReference type="WBParaSite" id="ACRNAN_scaffold1933.g16741.t1"/>
    </source>
</evidence>
<accession>A0A914D7Y2</accession>
<name>A0A914D7Y2_9BILA</name>
<organism evidence="1 2">
    <name type="scientific">Acrobeloides nanus</name>
    <dbReference type="NCBI Taxonomy" id="290746"/>
    <lineage>
        <taxon>Eukaryota</taxon>
        <taxon>Metazoa</taxon>
        <taxon>Ecdysozoa</taxon>
        <taxon>Nematoda</taxon>
        <taxon>Chromadorea</taxon>
        <taxon>Rhabditida</taxon>
        <taxon>Tylenchina</taxon>
        <taxon>Cephalobomorpha</taxon>
        <taxon>Cephaloboidea</taxon>
        <taxon>Cephalobidae</taxon>
        <taxon>Acrobeloides</taxon>
    </lineage>
</organism>
<protein>
    <submittedName>
        <fullName evidence="2">Uncharacterized protein</fullName>
    </submittedName>
</protein>
<reference evidence="2" key="1">
    <citation type="submission" date="2022-11" db="UniProtKB">
        <authorList>
            <consortium name="WormBaseParasite"/>
        </authorList>
    </citation>
    <scope>IDENTIFICATION</scope>
</reference>
<sequence>MDMYICRQTKDTFVNNPNSIFSKYLKPEPICISSKGKIKEGYVNLLKKCTFERLLVIESVILMDRIRGLFEIFGQKISVQTLDFEIFGRETHLEDYFPAIFNYVTPRKIDIPLDCPEFYRVSTDISLLNLLTPANEIFLYLPVHAPANTSPWMYTIAFKKLVEESVKIQNVERFTIIQGEWKWNFYASMRQILKAFKEARDPSKMFQKYAFTMVEEMYFYDILKSRNFSFRVEDEVEICEHTRADQWSIKIMFSELKPEDADPHNLKVLIYKK</sequence>
<proteinExistence type="predicted"/>
<evidence type="ECO:0000313" key="1">
    <source>
        <dbReference type="Proteomes" id="UP000887540"/>
    </source>
</evidence>
<keyword evidence="1" id="KW-1185">Reference proteome</keyword>
<dbReference type="WBParaSite" id="ACRNAN_scaffold1933.g16741.t1">
    <property type="protein sequence ID" value="ACRNAN_scaffold1933.g16741.t1"/>
    <property type="gene ID" value="ACRNAN_scaffold1933.g16741"/>
</dbReference>